<keyword evidence="1" id="KW-0175">Coiled coil</keyword>
<proteinExistence type="predicted"/>
<dbReference type="GeneTree" id="ENSGT00660000096969"/>
<dbReference type="Proteomes" id="UP000008144">
    <property type="component" value="Unassembled WGS sequence"/>
</dbReference>
<evidence type="ECO:0000256" key="1">
    <source>
        <dbReference type="SAM" id="Coils"/>
    </source>
</evidence>
<name>H2Y2S1_CIOIN</name>
<reference evidence="2" key="2">
    <citation type="submission" date="2025-08" db="UniProtKB">
        <authorList>
            <consortium name="Ensembl"/>
        </authorList>
    </citation>
    <scope>IDENTIFICATION</scope>
</reference>
<dbReference type="Ensembl" id="ENSCINT00000033361.1">
    <property type="protein sequence ID" value="ENSCINP00000036206.1"/>
    <property type="gene ID" value="ENSCING00000024797.1"/>
</dbReference>
<protein>
    <submittedName>
        <fullName evidence="2">Uncharacterized protein</fullName>
    </submittedName>
</protein>
<reference evidence="2" key="3">
    <citation type="submission" date="2025-09" db="UniProtKB">
        <authorList>
            <consortium name="Ensembl"/>
        </authorList>
    </citation>
    <scope>IDENTIFICATION</scope>
</reference>
<organism evidence="2 3">
    <name type="scientific">Ciona intestinalis</name>
    <name type="common">Transparent sea squirt</name>
    <name type="synonym">Ascidia intestinalis</name>
    <dbReference type="NCBI Taxonomy" id="7719"/>
    <lineage>
        <taxon>Eukaryota</taxon>
        <taxon>Metazoa</taxon>
        <taxon>Chordata</taxon>
        <taxon>Tunicata</taxon>
        <taxon>Ascidiacea</taxon>
        <taxon>Phlebobranchia</taxon>
        <taxon>Cionidae</taxon>
        <taxon>Ciona</taxon>
    </lineage>
</organism>
<accession>H2Y2S1</accession>
<evidence type="ECO:0000313" key="3">
    <source>
        <dbReference type="Proteomes" id="UP000008144"/>
    </source>
</evidence>
<dbReference type="HOGENOM" id="CLU_1318016_0_0_1"/>
<feature type="coiled-coil region" evidence="1">
    <location>
        <begin position="3"/>
        <end position="64"/>
    </location>
</feature>
<dbReference type="AlphaFoldDB" id="H2Y2S1"/>
<sequence>MNNSLLTQKKRQIEEMKQKLAQRKNNRKNQLMEQQKVEKDEVLLALKEDRDASASNKIKEAEKDCLDDVAKKSGGVSSMEAFIQDTLLPRHLLEMRNLMEKIKLEVEAGRKKAEIQATSERDEAREKLTQQQTDEVSQLLIAHAGEPANKVLKLKKKLEAKHKEELKKFDKDTNDVIASAVQSALTKVQINQSESKLKLRESHLRELSE</sequence>
<dbReference type="InParanoid" id="H2Y2S1"/>
<dbReference type="STRING" id="7719.ENSCINP00000036206"/>
<reference evidence="3" key="1">
    <citation type="journal article" date="2002" name="Science">
        <title>The draft genome of Ciona intestinalis: insights into chordate and vertebrate origins.</title>
        <authorList>
            <person name="Dehal P."/>
            <person name="Satou Y."/>
            <person name="Campbell R.K."/>
            <person name="Chapman J."/>
            <person name="Degnan B."/>
            <person name="De Tomaso A."/>
            <person name="Davidson B."/>
            <person name="Di Gregorio A."/>
            <person name="Gelpke M."/>
            <person name="Goodstein D.M."/>
            <person name="Harafuji N."/>
            <person name="Hastings K.E."/>
            <person name="Ho I."/>
            <person name="Hotta K."/>
            <person name="Huang W."/>
            <person name="Kawashima T."/>
            <person name="Lemaire P."/>
            <person name="Martinez D."/>
            <person name="Meinertzhagen I.A."/>
            <person name="Necula S."/>
            <person name="Nonaka M."/>
            <person name="Putnam N."/>
            <person name="Rash S."/>
            <person name="Saiga H."/>
            <person name="Satake M."/>
            <person name="Terry A."/>
            <person name="Yamada L."/>
            <person name="Wang H.G."/>
            <person name="Awazu S."/>
            <person name="Azumi K."/>
            <person name="Boore J."/>
            <person name="Branno M."/>
            <person name="Chin-Bow S."/>
            <person name="DeSantis R."/>
            <person name="Doyle S."/>
            <person name="Francino P."/>
            <person name="Keys D.N."/>
            <person name="Haga S."/>
            <person name="Hayashi H."/>
            <person name="Hino K."/>
            <person name="Imai K.S."/>
            <person name="Inaba K."/>
            <person name="Kano S."/>
            <person name="Kobayashi K."/>
            <person name="Kobayashi M."/>
            <person name="Lee B.I."/>
            <person name="Makabe K.W."/>
            <person name="Manohar C."/>
            <person name="Matassi G."/>
            <person name="Medina M."/>
            <person name="Mochizuki Y."/>
            <person name="Mount S."/>
            <person name="Morishita T."/>
            <person name="Miura S."/>
            <person name="Nakayama A."/>
            <person name="Nishizaka S."/>
            <person name="Nomoto H."/>
            <person name="Ohta F."/>
            <person name="Oishi K."/>
            <person name="Rigoutsos I."/>
            <person name="Sano M."/>
            <person name="Sasaki A."/>
            <person name="Sasakura Y."/>
            <person name="Shoguchi E."/>
            <person name="Shin-i T."/>
            <person name="Spagnuolo A."/>
            <person name="Stainier D."/>
            <person name="Suzuki M.M."/>
            <person name="Tassy O."/>
            <person name="Takatori N."/>
            <person name="Tokuoka M."/>
            <person name="Yagi K."/>
            <person name="Yoshizaki F."/>
            <person name="Wada S."/>
            <person name="Zhang C."/>
            <person name="Hyatt P.D."/>
            <person name="Larimer F."/>
            <person name="Detter C."/>
            <person name="Doggett N."/>
            <person name="Glavina T."/>
            <person name="Hawkins T."/>
            <person name="Richardson P."/>
            <person name="Lucas S."/>
            <person name="Kohara Y."/>
            <person name="Levine M."/>
            <person name="Satoh N."/>
            <person name="Rokhsar D.S."/>
        </authorList>
    </citation>
    <scope>NUCLEOTIDE SEQUENCE [LARGE SCALE GENOMIC DNA]</scope>
</reference>
<evidence type="ECO:0000313" key="2">
    <source>
        <dbReference type="Ensembl" id="ENSCINP00000036206.1"/>
    </source>
</evidence>
<keyword evidence="3" id="KW-1185">Reference proteome</keyword>